<dbReference type="Gene3D" id="2.170.190.11">
    <property type="entry name" value="Molybdopterin biosynthesis moea protein, domain 3"/>
    <property type="match status" value="1"/>
</dbReference>
<name>A0A3P1SLM5_9GAMM</name>
<dbReference type="GO" id="GO:0005829">
    <property type="term" value="C:cytosol"/>
    <property type="evidence" value="ECO:0007669"/>
    <property type="project" value="TreeGrafter"/>
</dbReference>
<gene>
    <name evidence="13" type="primary">moeA</name>
    <name evidence="13" type="ORF">EHS89_15590</name>
</gene>
<comment type="cofactor">
    <cofactor evidence="1 11">
        <name>Mg(2+)</name>
        <dbReference type="ChEBI" id="CHEBI:18420"/>
    </cofactor>
</comment>
<protein>
    <recommendedName>
        <fullName evidence="11">Molybdopterin molybdenumtransferase</fullName>
        <ecNumber evidence="11">2.10.1.1</ecNumber>
    </recommendedName>
</protein>
<dbReference type="NCBIfam" id="TIGR00177">
    <property type="entry name" value="molyb_syn"/>
    <property type="match status" value="1"/>
</dbReference>
<dbReference type="Proteomes" id="UP000267535">
    <property type="component" value="Unassembled WGS sequence"/>
</dbReference>
<dbReference type="InterPro" id="IPR036135">
    <property type="entry name" value="MoeA_linker/N_sf"/>
</dbReference>
<dbReference type="GO" id="GO:0046872">
    <property type="term" value="F:metal ion binding"/>
    <property type="evidence" value="ECO:0007669"/>
    <property type="project" value="UniProtKB-UniRule"/>
</dbReference>
<dbReference type="NCBIfam" id="NF045515">
    <property type="entry name" value="Glp_gephyrin"/>
    <property type="match status" value="1"/>
</dbReference>
<dbReference type="EC" id="2.10.1.1" evidence="11"/>
<dbReference type="InterPro" id="IPR005110">
    <property type="entry name" value="MoeA_linker/N"/>
</dbReference>
<comment type="function">
    <text evidence="2 11">Catalyzes the insertion of molybdate into adenylated molybdopterin with the concomitant release of AMP.</text>
</comment>
<dbReference type="Gene3D" id="3.40.980.10">
    <property type="entry name" value="MoaB/Mog-like domain"/>
    <property type="match status" value="1"/>
</dbReference>
<evidence type="ECO:0000256" key="4">
    <source>
        <dbReference type="ARBA" id="ARBA00010763"/>
    </source>
</evidence>
<dbReference type="InterPro" id="IPR036688">
    <property type="entry name" value="MoeA_C_domain_IV_sf"/>
</dbReference>
<dbReference type="InterPro" id="IPR001453">
    <property type="entry name" value="MoaB/Mog_dom"/>
</dbReference>
<dbReference type="Pfam" id="PF00994">
    <property type="entry name" value="MoCF_biosynth"/>
    <property type="match status" value="1"/>
</dbReference>
<evidence type="ECO:0000313" key="13">
    <source>
        <dbReference type="EMBL" id="RRC97997.1"/>
    </source>
</evidence>
<dbReference type="AlphaFoldDB" id="A0A3P1SLM5"/>
<comment type="caution">
    <text evidence="13">The sequence shown here is derived from an EMBL/GenBank/DDBJ whole genome shotgun (WGS) entry which is preliminary data.</text>
</comment>
<reference evidence="13 14" key="1">
    <citation type="submission" date="2018-11" db="EMBL/GenBank/DDBJ databases">
        <title>The draft genome sequence of Amphritea balenae JAMM 1525T.</title>
        <authorList>
            <person name="Fang Z."/>
            <person name="Zhang Y."/>
            <person name="Han X."/>
        </authorList>
    </citation>
    <scope>NUCLEOTIDE SEQUENCE [LARGE SCALE GENOMIC DNA]</scope>
    <source>
        <strain evidence="13 14">JAMM 1525</strain>
    </source>
</reference>
<proteinExistence type="inferred from homology"/>
<evidence type="ECO:0000256" key="11">
    <source>
        <dbReference type="RuleBase" id="RU365090"/>
    </source>
</evidence>
<evidence type="ECO:0000256" key="2">
    <source>
        <dbReference type="ARBA" id="ARBA00002901"/>
    </source>
</evidence>
<keyword evidence="8 11" id="KW-0460">Magnesium</keyword>
<dbReference type="InterPro" id="IPR036425">
    <property type="entry name" value="MoaB/Mog-like_dom_sf"/>
</dbReference>
<dbReference type="SUPFAM" id="SSF63867">
    <property type="entry name" value="MoeA C-terminal domain-like"/>
    <property type="match status" value="1"/>
</dbReference>
<evidence type="ECO:0000259" key="12">
    <source>
        <dbReference type="SMART" id="SM00852"/>
    </source>
</evidence>
<evidence type="ECO:0000256" key="8">
    <source>
        <dbReference type="ARBA" id="ARBA00022842"/>
    </source>
</evidence>
<keyword evidence="6 11" id="KW-0808">Transferase</keyword>
<dbReference type="PANTHER" id="PTHR10192:SF31">
    <property type="entry name" value="MOLYBDOPTERIN MOLYBDENUMTRANSFERASE"/>
    <property type="match status" value="1"/>
</dbReference>
<dbReference type="InterPro" id="IPR005111">
    <property type="entry name" value="MoeA_C_domain_IV"/>
</dbReference>
<dbReference type="GO" id="GO:0006777">
    <property type="term" value="P:Mo-molybdopterin cofactor biosynthetic process"/>
    <property type="evidence" value="ECO:0007669"/>
    <property type="project" value="UniProtKB-UniRule"/>
</dbReference>
<comment type="similarity">
    <text evidence="4 11">Belongs to the MoeA family.</text>
</comment>
<dbReference type="Gene3D" id="2.40.340.10">
    <property type="entry name" value="MoeA, C-terminal, domain IV"/>
    <property type="match status" value="1"/>
</dbReference>
<comment type="pathway">
    <text evidence="3 11">Cofactor biosynthesis; molybdopterin biosynthesis.</text>
</comment>
<dbReference type="Gene3D" id="3.90.105.10">
    <property type="entry name" value="Molybdopterin biosynthesis moea protein, domain 2"/>
    <property type="match status" value="1"/>
</dbReference>
<dbReference type="Pfam" id="PF03453">
    <property type="entry name" value="MoeA_N"/>
    <property type="match status" value="1"/>
</dbReference>
<dbReference type="EMBL" id="RQXV01000009">
    <property type="protein sequence ID" value="RRC97997.1"/>
    <property type="molecule type" value="Genomic_DNA"/>
</dbReference>
<evidence type="ECO:0000256" key="3">
    <source>
        <dbReference type="ARBA" id="ARBA00005046"/>
    </source>
</evidence>
<keyword evidence="5 11" id="KW-0500">Molybdenum</keyword>
<dbReference type="InterPro" id="IPR038987">
    <property type="entry name" value="MoeA-like"/>
</dbReference>
<keyword evidence="7 11" id="KW-0479">Metal-binding</keyword>
<accession>A0A3P1SLM5</accession>
<keyword evidence="14" id="KW-1185">Reference proteome</keyword>
<dbReference type="PANTHER" id="PTHR10192">
    <property type="entry name" value="MOLYBDOPTERIN BIOSYNTHESIS PROTEIN"/>
    <property type="match status" value="1"/>
</dbReference>
<dbReference type="Pfam" id="PF03454">
    <property type="entry name" value="MoeA_C"/>
    <property type="match status" value="1"/>
</dbReference>
<evidence type="ECO:0000256" key="1">
    <source>
        <dbReference type="ARBA" id="ARBA00001946"/>
    </source>
</evidence>
<evidence type="ECO:0000313" key="14">
    <source>
        <dbReference type="Proteomes" id="UP000267535"/>
    </source>
</evidence>
<dbReference type="RefSeq" id="WP_124927092.1">
    <property type="nucleotide sequence ID" value="NZ_BMOH01000003.1"/>
</dbReference>
<dbReference type="SUPFAM" id="SSF53218">
    <property type="entry name" value="Molybdenum cofactor biosynthesis proteins"/>
    <property type="match status" value="1"/>
</dbReference>
<dbReference type="UniPathway" id="UPA00344"/>
<evidence type="ECO:0000256" key="9">
    <source>
        <dbReference type="ARBA" id="ARBA00023150"/>
    </source>
</evidence>
<dbReference type="OrthoDB" id="9804758at2"/>
<keyword evidence="9 11" id="KW-0501">Molybdenum cofactor biosynthesis</keyword>
<evidence type="ECO:0000256" key="5">
    <source>
        <dbReference type="ARBA" id="ARBA00022505"/>
    </source>
</evidence>
<sequence length="420" mass="44491">MKDAVVNDCCTGSSSTKMLSIDEGLARILGAVAPLTESETVTLDSAQGRTLAQALISPIDVPAHNNSAMDGYAIRAQDLSAEGDTRLQVIASVLAGHPFSGAVGPGQCVEIMTGAQIPEGLDTIVIKEISSRTGETVCFPAGVRKGQHLRLAGEDLGKGQEALSAGAGLGPAEMGLIASLGLAEVEVLRKPRVAYFSTGDEIRSPGEALQGGQIYDSNQYTVTAMLRDLGVEVIELGVIPDQREVLEEAFQQASSQADVIISSGGVSIGDADYVKDTLDQLGQVDFWRMAIKPGRPLAFGRVEDALFFGLPGNPVAVMITFLQFVKPALKKLLGDSHWQPQQFQLPCQQRLKSQPGRSEFLRGIIETDEQGRPVVRTTGQQGSGILTSMSRADCLIVLGPECAGVEPGQPVWVQPMKGLL</sequence>
<dbReference type="CDD" id="cd00887">
    <property type="entry name" value="MoeA"/>
    <property type="match status" value="1"/>
</dbReference>
<dbReference type="FunFam" id="3.40.980.10:FF:000004">
    <property type="entry name" value="Molybdopterin molybdenumtransferase"/>
    <property type="match status" value="1"/>
</dbReference>
<dbReference type="NCBIfam" id="NF011060">
    <property type="entry name" value="PRK14491.1"/>
    <property type="match status" value="1"/>
</dbReference>
<organism evidence="13 14">
    <name type="scientific">Amphritea balenae</name>
    <dbReference type="NCBI Taxonomy" id="452629"/>
    <lineage>
        <taxon>Bacteria</taxon>
        <taxon>Pseudomonadati</taxon>
        <taxon>Pseudomonadota</taxon>
        <taxon>Gammaproteobacteria</taxon>
        <taxon>Oceanospirillales</taxon>
        <taxon>Oceanospirillaceae</taxon>
        <taxon>Amphritea</taxon>
    </lineage>
</organism>
<evidence type="ECO:0000256" key="6">
    <source>
        <dbReference type="ARBA" id="ARBA00022679"/>
    </source>
</evidence>
<evidence type="ECO:0000256" key="10">
    <source>
        <dbReference type="ARBA" id="ARBA00047317"/>
    </source>
</evidence>
<dbReference type="GO" id="GO:0061599">
    <property type="term" value="F:molybdopterin molybdotransferase activity"/>
    <property type="evidence" value="ECO:0007669"/>
    <property type="project" value="UniProtKB-UniRule"/>
</dbReference>
<comment type="catalytic activity">
    <reaction evidence="10">
        <text>adenylyl-molybdopterin + molybdate = Mo-molybdopterin + AMP + H(+)</text>
        <dbReference type="Rhea" id="RHEA:35047"/>
        <dbReference type="ChEBI" id="CHEBI:15378"/>
        <dbReference type="ChEBI" id="CHEBI:36264"/>
        <dbReference type="ChEBI" id="CHEBI:62727"/>
        <dbReference type="ChEBI" id="CHEBI:71302"/>
        <dbReference type="ChEBI" id="CHEBI:456215"/>
        <dbReference type="EC" id="2.10.1.1"/>
    </reaction>
</comment>
<dbReference type="SUPFAM" id="SSF63882">
    <property type="entry name" value="MoeA N-terminal region -like"/>
    <property type="match status" value="1"/>
</dbReference>
<feature type="domain" description="MoaB/Mog" evidence="12">
    <location>
        <begin position="194"/>
        <end position="331"/>
    </location>
</feature>
<dbReference type="SMART" id="SM00852">
    <property type="entry name" value="MoCF_biosynth"/>
    <property type="match status" value="1"/>
</dbReference>
<evidence type="ECO:0000256" key="7">
    <source>
        <dbReference type="ARBA" id="ARBA00022723"/>
    </source>
</evidence>